<sequence>MNQPLSPTLTPFRSFWTAANLKRIALTTMIIDHVAASLLLTMIYNQDPRLPPGIDWIMVYTIMRSIGRLAFPIYLFLLVEGYHHTHNLKRYLMRLGALALVSEIPFDLAFNHTWWDLSHQNIFFELFLALVLFILLDRWQDYFILQVSAIALLAILAEWAYLDYGWYGILAAGIIYLCHPNRLYSALGVVVGFLFELSMPTVFLAAPMVYWYNGQRGRLNQAFHYWIYPIHLALLAIAYYLLYP</sequence>
<feature type="transmembrane region" description="Helical" evidence="1">
    <location>
        <begin position="143"/>
        <end position="162"/>
    </location>
</feature>
<organism evidence="2 3">
    <name type="scientific">Facklamia languida CCUG 37842</name>
    <dbReference type="NCBI Taxonomy" id="883113"/>
    <lineage>
        <taxon>Bacteria</taxon>
        <taxon>Bacillati</taxon>
        <taxon>Bacillota</taxon>
        <taxon>Bacilli</taxon>
        <taxon>Lactobacillales</taxon>
        <taxon>Aerococcaceae</taxon>
        <taxon>Facklamia</taxon>
    </lineage>
</organism>
<dbReference type="STRING" id="883113.HMPREF9708_01507"/>
<dbReference type="PATRIC" id="fig|883113.3.peg.1508"/>
<protein>
    <recommendedName>
        <fullName evidence="4">Protein TraX</fullName>
    </recommendedName>
</protein>
<keyword evidence="1" id="KW-1133">Transmembrane helix</keyword>
<feature type="transmembrane region" description="Helical" evidence="1">
    <location>
        <begin position="223"/>
        <end position="242"/>
    </location>
</feature>
<feature type="transmembrane region" description="Helical" evidence="1">
    <location>
        <begin position="91"/>
        <end position="111"/>
    </location>
</feature>
<accession>H3NKW8</accession>
<dbReference type="eggNOG" id="ENOG5031QMC">
    <property type="taxonomic scope" value="Bacteria"/>
</dbReference>
<name>H3NKW8_9LACT</name>
<keyword evidence="3" id="KW-1185">Reference proteome</keyword>
<feature type="transmembrane region" description="Helical" evidence="1">
    <location>
        <begin position="56"/>
        <end position="79"/>
    </location>
</feature>
<dbReference type="EMBL" id="AGEG01000016">
    <property type="protein sequence ID" value="EHR36246.1"/>
    <property type="molecule type" value="Genomic_DNA"/>
</dbReference>
<keyword evidence="1" id="KW-0472">Membrane</keyword>
<comment type="caution">
    <text evidence="2">The sequence shown here is derived from an EMBL/GenBank/DDBJ whole genome shotgun (WGS) entry which is preliminary data.</text>
</comment>
<dbReference type="Proteomes" id="UP000006190">
    <property type="component" value="Unassembled WGS sequence"/>
</dbReference>
<evidence type="ECO:0000313" key="3">
    <source>
        <dbReference type="Proteomes" id="UP000006190"/>
    </source>
</evidence>
<feature type="transmembrane region" description="Helical" evidence="1">
    <location>
        <begin position="24"/>
        <end position="44"/>
    </location>
</feature>
<evidence type="ECO:0008006" key="4">
    <source>
        <dbReference type="Google" id="ProtNLM"/>
    </source>
</evidence>
<feature type="transmembrane region" description="Helical" evidence="1">
    <location>
        <begin position="182"/>
        <end position="211"/>
    </location>
</feature>
<dbReference type="InterPro" id="IPR008875">
    <property type="entry name" value="TraX"/>
</dbReference>
<proteinExistence type="predicted"/>
<reference evidence="2 3" key="1">
    <citation type="submission" date="2012-01" db="EMBL/GenBank/DDBJ databases">
        <title>The Genome Sequence of Facklamia languida CCUG 37842.</title>
        <authorList>
            <consortium name="The Broad Institute Genome Sequencing Platform"/>
            <person name="Earl A."/>
            <person name="Ward D."/>
            <person name="Feldgarden M."/>
            <person name="Gevers D."/>
            <person name="Huys G."/>
            <person name="Young S.K."/>
            <person name="Zeng Q."/>
            <person name="Gargeya S."/>
            <person name="Fitzgerald M."/>
            <person name="Haas B."/>
            <person name="Abouelleil A."/>
            <person name="Alvarado L."/>
            <person name="Arachchi H.M."/>
            <person name="Berlin A."/>
            <person name="Chapman S.B."/>
            <person name="Gearin G."/>
            <person name="Goldberg J."/>
            <person name="Griggs A."/>
            <person name="Gujja S."/>
            <person name="Hansen M."/>
            <person name="Heiman D."/>
            <person name="Howarth C."/>
            <person name="Larimer J."/>
            <person name="Lui A."/>
            <person name="MacDonald P.J.P."/>
            <person name="McCowen C."/>
            <person name="Montmayeur A."/>
            <person name="Murphy C."/>
            <person name="Neiman D."/>
            <person name="Pearson M."/>
            <person name="Priest M."/>
            <person name="Roberts A."/>
            <person name="Saif S."/>
            <person name="Shea T."/>
            <person name="Sisk P."/>
            <person name="Stolte C."/>
            <person name="Sykes S."/>
            <person name="Wortman J."/>
            <person name="Nusbaum C."/>
            <person name="Birren B."/>
        </authorList>
    </citation>
    <scope>NUCLEOTIDE SEQUENCE [LARGE SCALE GENOMIC DNA]</scope>
    <source>
        <strain evidence="2 3">CCUG 37842</strain>
    </source>
</reference>
<keyword evidence="1" id="KW-0812">Transmembrane</keyword>
<feature type="transmembrane region" description="Helical" evidence="1">
    <location>
        <begin position="117"/>
        <end position="136"/>
    </location>
</feature>
<evidence type="ECO:0000256" key="1">
    <source>
        <dbReference type="SAM" id="Phobius"/>
    </source>
</evidence>
<dbReference type="AlphaFoldDB" id="H3NKW8"/>
<dbReference type="OrthoDB" id="9781069at2"/>
<dbReference type="RefSeq" id="WP_006309740.1">
    <property type="nucleotide sequence ID" value="NZ_JH601133.1"/>
</dbReference>
<dbReference type="HOGENOM" id="CLU_074054_0_0_9"/>
<evidence type="ECO:0000313" key="2">
    <source>
        <dbReference type="EMBL" id="EHR36246.1"/>
    </source>
</evidence>
<gene>
    <name evidence="2" type="ORF">HMPREF9708_01507</name>
</gene>
<dbReference type="Pfam" id="PF05857">
    <property type="entry name" value="TraX"/>
    <property type="match status" value="1"/>
</dbReference>